<dbReference type="Proteomes" id="UP000586918">
    <property type="component" value="Unassembled WGS sequence"/>
</dbReference>
<dbReference type="AlphaFoldDB" id="A0A848DD19"/>
<organism evidence="3 4">
    <name type="scientific">Pseudonocardia bannensis</name>
    <dbReference type="NCBI Taxonomy" id="630973"/>
    <lineage>
        <taxon>Bacteria</taxon>
        <taxon>Bacillati</taxon>
        <taxon>Actinomycetota</taxon>
        <taxon>Actinomycetes</taxon>
        <taxon>Pseudonocardiales</taxon>
        <taxon>Pseudonocardiaceae</taxon>
        <taxon>Pseudonocardia</taxon>
    </lineage>
</organism>
<accession>A0A848DD19</accession>
<dbReference type="InterPro" id="IPR037523">
    <property type="entry name" value="VOC_core"/>
</dbReference>
<dbReference type="Pfam" id="PF00903">
    <property type="entry name" value="Glyoxalase"/>
    <property type="match status" value="1"/>
</dbReference>
<dbReference type="RefSeq" id="WP_169409986.1">
    <property type="nucleotide sequence ID" value="NZ_JAAXKZ010000005.1"/>
</dbReference>
<evidence type="ECO:0000313" key="3">
    <source>
        <dbReference type="EMBL" id="NMH90490.1"/>
    </source>
</evidence>
<keyword evidence="4" id="KW-1185">Reference proteome</keyword>
<dbReference type="GO" id="GO:0046872">
    <property type="term" value="F:metal ion binding"/>
    <property type="evidence" value="ECO:0007669"/>
    <property type="project" value="UniProtKB-KW"/>
</dbReference>
<dbReference type="SUPFAM" id="SSF54593">
    <property type="entry name" value="Glyoxalase/Bleomycin resistance protein/Dihydroxybiphenyl dioxygenase"/>
    <property type="match status" value="1"/>
</dbReference>
<comment type="caution">
    <text evidence="3">The sequence shown here is derived from an EMBL/GenBank/DDBJ whole genome shotgun (WGS) entry which is preliminary data.</text>
</comment>
<evidence type="ECO:0000256" key="1">
    <source>
        <dbReference type="ARBA" id="ARBA00022723"/>
    </source>
</evidence>
<dbReference type="InterPro" id="IPR004360">
    <property type="entry name" value="Glyas_Fos-R_dOase_dom"/>
</dbReference>
<dbReference type="PANTHER" id="PTHR36113:SF6">
    <property type="entry name" value="FOSFOMYCIN RESISTANCE PROTEIN FOSX"/>
    <property type="match status" value="1"/>
</dbReference>
<feature type="domain" description="VOC" evidence="2">
    <location>
        <begin position="18"/>
        <end position="145"/>
    </location>
</feature>
<evidence type="ECO:0000259" key="2">
    <source>
        <dbReference type="PROSITE" id="PS51819"/>
    </source>
</evidence>
<sequence>MGDPIQTSTESSAPPIAGFHHVGLTVTDVSASEAWYERVLGMQRVMVEEHGDGGHTVVMARPDAPLFIGLAHHERNAAETFAEHRTGLDHVSLAVATRAELDGWRDHLDALGIPHSGVTERTEPFEYALLVFRDPDNIQLEVTWS</sequence>
<protein>
    <submittedName>
        <fullName evidence="3">VOC family protein</fullName>
    </submittedName>
</protein>
<dbReference type="PANTHER" id="PTHR36113">
    <property type="entry name" value="LYASE, PUTATIVE-RELATED-RELATED"/>
    <property type="match status" value="1"/>
</dbReference>
<dbReference type="PROSITE" id="PS51819">
    <property type="entry name" value="VOC"/>
    <property type="match status" value="1"/>
</dbReference>
<dbReference type="InterPro" id="IPR029068">
    <property type="entry name" value="Glyas_Bleomycin-R_OHBP_Dase"/>
</dbReference>
<reference evidence="3 4" key="1">
    <citation type="submission" date="2020-04" db="EMBL/GenBank/DDBJ databases">
        <authorList>
            <person name="Klaysubun C."/>
            <person name="Duangmal K."/>
            <person name="Lipun K."/>
        </authorList>
    </citation>
    <scope>NUCLEOTIDE SEQUENCE [LARGE SCALE GENOMIC DNA]</scope>
    <source>
        <strain evidence="3 4">DSM 45300</strain>
    </source>
</reference>
<dbReference type="Gene3D" id="3.10.180.10">
    <property type="entry name" value="2,3-Dihydroxybiphenyl 1,2-Dioxygenase, domain 1"/>
    <property type="match status" value="1"/>
</dbReference>
<dbReference type="EMBL" id="JAAXKZ010000005">
    <property type="protein sequence ID" value="NMH90490.1"/>
    <property type="molecule type" value="Genomic_DNA"/>
</dbReference>
<name>A0A848DD19_9PSEU</name>
<gene>
    <name evidence="3" type="ORF">HF519_02600</name>
</gene>
<evidence type="ECO:0000313" key="4">
    <source>
        <dbReference type="Proteomes" id="UP000586918"/>
    </source>
</evidence>
<keyword evidence="1" id="KW-0479">Metal-binding</keyword>
<proteinExistence type="predicted"/>
<dbReference type="InterPro" id="IPR051332">
    <property type="entry name" value="Fosfomycin_Res_Enzymes"/>
</dbReference>